<protein>
    <submittedName>
        <fullName evidence="2">SHOCT domain-containing protein</fullName>
    </submittedName>
</protein>
<accession>A0ABV4DVA2</accession>
<evidence type="ECO:0000313" key="2">
    <source>
        <dbReference type="EMBL" id="MEY8763169.1"/>
    </source>
</evidence>
<dbReference type="Pfam" id="PF09851">
    <property type="entry name" value="SHOCT"/>
    <property type="match status" value="1"/>
</dbReference>
<reference evidence="2 3" key="1">
    <citation type="submission" date="2024-08" db="EMBL/GenBank/DDBJ databases">
        <title>Clostridium lapicellarii sp. nov., and Clostridium renhuaiense sp. nov., two species isolated from the mud in a fermentation cellar used for producing sauce-flavour Chinese liquors.</title>
        <authorList>
            <person name="Yang F."/>
            <person name="Wang H."/>
            <person name="Chen L.Q."/>
            <person name="Zhou N."/>
            <person name="Lu J.J."/>
            <person name="Pu X.X."/>
            <person name="Wan B."/>
            <person name="Wang L."/>
            <person name="Liu S.J."/>
        </authorList>
    </citation>
    <scope>NUCLEOTIDE SEQUENCE [LARGE SCALE GENOMIC DNA]</scope>
    <source>
        <strain evidence="2 3">MT-113</strain>
    </source>
</reference>
<keyword evidence="3" id="KW-1185">Reference proteome</keyword>
<dbReference type="RefSeq" id="WP_369868672.1">
    <property type="nucleotide sequence ID" value="NZ_JBGFFE010000005.1"/>
</dbReference>
<evidence type="ECO:0000313" key="3">
    <source>
        <dbReference type="Proteomes" id="UP001565220"/>
    </source>
</evidence>
<dbReference type="EMBL" id="JBGFFE010000005">
    <property type="protein sequence ID" value="MEY8763169.1"/>
    <property type="molecule type" value="Genomic_DNA"/>
</dbReference>
<feature type="domain" description="SHOCT" evidence="1">
    <location>
        <begin position="2"/>
        <end position="25"/>
    </location>
</feature>
<organism evidence="2 3">
    <name type="scientific">Clostridium lapidicellarium</name>
    <dbReference type="NCBI Taxonomy" id="3240931"/>
    <lineage>
        <taxon>Bacteria</taxon>
        <taxon>Bacillati</taxon>
        <taxon>Bacillota</taxon>
        <taxon>Clostridia</taxon>
        <taxon>Eubacteriales</taxon>
        <taxon>Clostridiaceae</taxon>
        <taxon>Clostridium</taxon>
    </lineage>
</organism>
<name>A0ABV4DVA2_9CLOT</name>
<dbReference type="Proteomes" id="UP001565220">
    <property type="component" value="Unassembled WGS sequence"/>
</dbReference>
<gene>
    <name evidence="2" type="ORF">AB8S09_05825</name>
</gene>
<comment type="caution">
    <text evidence="2">The sequence shown here is derived from an EMBL/GenBank/DDBJ whole genome shotgun (WGS) entry which is preliminary data.</text>
</comment>
<sequence>MKFKKLLDNGIITREEFEEQKRKLLK</sequence>
<evidence type="ECO:0000259" key="1">
    <source>
        <dbReference type="Pfam" id="PF09851"/>
    </source>
</evidence>
<proteinExistence type="predicted"/>
<dbReference type="InterPro" id="IPR018649">
    <property type="entry name" value="SHOCT"/>
</dbReference>